<dbReference type="EMBL" id="BOOR01000079">
    <property type="protein sequence ID" value="GII59195.1"/>
    <property type="molecule type" value="Genomic_DNA"/>
</dbReference>
<reference evidence="1" key="1">
    <citation type="submission" date="2021-01" db="EMBL/GenBank/DDBJ databases">
        <title>Whole genome shotgun sequence of Planotetraspora thailandica NBRC 104271.</title>
        <authorList>
            <person name="Komaki H."/>
            <person name="Tamura T."/>
        </authorList>
    </citation>
    <scope>NUCLEOTIDE SEQUENCE</scope>
    <source>
        <strain evidence="1">NBRC 104271</strain>
    </source>
</reference>
<keyword evidence="2" id="KW-1185">Reference proteome</keyword>
<evidence type="ECO:0000313" key="2">
    <source>
        <dbReference type="Proteomes" id="UP000605992"/>
    </source>
</evidence>
<dbReference type="Proteomes" id="UP000605992">
    <property type="component" value="Unassembled WGS sequence"/>
</dbReference>
<name>A0A8J3Y1L7_9ACTN</name>
<evidence type="ECO:0000313" key="1">
    <source>
        <dbReference type="EMBL" id="GII59195.1"/>
    </source>
</evidence>
<organism evidence="1 2">
    <name type="scientific">Planotetraspora thailandica</name>
    <dbReference type="NCBI Taxonomy" id="487172"/>
    <lineage>
        <taxon>Bacteria</taxon>
        <taxon>Bacillati</taxon>
        <taxon>Actinomycetota</taxon>
        <taxon>Actinomycetes</taxon>
        <taxon>Streptosporangiales</taxon>
        <taxon>Streptosporangiaceae</taxon>
        <taxon>Planotetraspora</taxon>
    </lineage>
</organism>
<comment type="caution">
    <text evidence="1">The sequence shown here is derived from an EMBL/GenBank/DDBJ whole genome shotgun (WGS) entry which is preliminary data.</text>
</comment>
<proteinExistence type="predicted"/>
<accession>A0A8J3Y1L7</accession>
<dbReference type="AlphaFoldDB" id="A0A8J3Y1L7"/>
<sequence>MAMVLRMNDGALIKSGLHRSVPVTRVQQLPRTLSRWEEYRTARRARGIRRDFHVWSRDHRHDHSCKHTHCVEEREGHCPCFTFSEDMRTARDLPAGLERGSAQEAIRVLMARGFVEIRAASHTVKRALAAGGTDEALRPGTAHRRGADSRRCV</sequence>
<protein>
    <submittedName>
        <fullName evidence="1">Uncharacterized protein</fullName>
    </submittedName>
</protein>
<gene>
    <name evidence="1" type="ORF">Pth03_75840</name>
</gene>